<sequence>MSQTYLRKLILSGRLSEVRHFHASPRRAGLALPLSDSPPSTTSASNPKEVIFNQRCQDIRSLLSLPRPSPGRVWGSYVELLHLLGAENLPLDIHQSVLRKCTPPAAHVRAAAMRRIAEGQRLRQDHIYELRFQTVIRNIRSSGLTPTLDDYHFILEQFASVGHYVGAFQVLREMTRAKLPKNTKTYGLCLQALCHRLALPIWHEKREGLVEDVTKYCVELINEMSRKGVPFTSVNVDLAVRVLKETADFEGFEKIMKGAYGIDLSYPDRPPLEYWDKKSNDVAVAESATVRIPDPLPFSTAALNTAVDMIGRLGNVSKLVQMFEVLTTPLPLSVQKLSTSTSFDDEDEDDYGISNPQVAPYRPPSAEPNTYTYHLLLKWISQAGHAVFLRHYLLQAMELDRREDRRLRGDCLIKQPGEIHALRFSVNRNMLLAVFSEANRDKNMELLRWVLVKTERVMRRKKADIAYYTATQQKWGENSVPRYSQGIDDDAASEDLDVGTSSSSFATFFSPSSSAKEDAIMKTAHIPPTPPFNADLDAPPQPSKEPTRLFDIDMHLSILERDLLMISQFYGHVQDVMGRNTQRIKERLGRRVWGGRDIYMHDKGVREVYIDHTNASIYQLIYCDSESMGWMAGLLACTTHYDEEIAHIGPH</sequence>
<dbReference type="Gene3D" id="1.25.40.10">
    <property type="entry name" value="Tetratricopeptide repeat domain"/>
    <property type="match status" value="1"/>
</dbReference>
<gene>
    <name evidence="5" type="ORF">A0H81_03558</name>
</gene>
<accession>A0A1C7MHS6</accession>
<dbReference type="STRING" id="5627.A0A1C7MHS6"/>
<comment type="subunit">
    <text evidence="4">Binds to mitochondrial small subunit 15S rRNA.</text>
</comment>
<organism evidence="5 6">
    <name type="scientific">Grifola frondosa</name>
    <name type="common">Maitake</name>
    <name type="synonym">Polyporus frondosus</name>
    <dbReference type="NCBI Taxonomy" id="5627"/>
    <lineage>
        <taxon>Eukaryota</taxon>
        <taxon>Fungi</taxon>
        <taxon>Dikarya</taxon>
        <taxon>Basidiomycota</taxon>
        <taxon>Agaricomycotina</taxon>
        <taxon>Agaricomycetes</taxon>
        <taxon>Polyporales</taxon>
        <taxon>Grifolaceae</taxon>
        <taxon>Grifola</taxon>
    </lineage>
</organism>
<dbReference type="Proteomes" id="UP000092993">
    <property type="component" value="Unassembled WGS sequence"/>
</dbReference>
<evidence type="ECO:0000256" key="3">
    <source>
        <dbReference type="ARBA" id="ARBA00044493"/>
    </source>
</evidence>
<dbReference type="OMA" id="DYHCVLD"/>
<dbReference type="InterPro" id="IPR011990">
    <property type="entry name" value="TPR-like_helical_dom_sf"/>
</dbReference>
<comment type="caution">
    <text evidence="5">The sequence shown here is derived from an EMBL/GenBank/DDBJ whole genome shotgun (WGS) entry which is preliminary data.</text>
</comment>
<evidence type="ECO:0000256" key="2">
    <source>
        <dbReference type="ARBA" id="ARBA00022737"/>
    </source>
</evidence>
<dbReference type="GO" id="GO:0031930">
    <property type="term" value="P:mitochondria-nucleus signaling pathway"/>
    <property type="evidence" value="ECO:0007669"/>
    <property type="project" value="TreeGrafter"/>
</dbReference>
<keyword evidence="2" id="KW-0677">Repeat</keyword>
<proteinExistence type="inferred from homology"/>
<comment type="function">
    <text evidence="3">Regulates mitochondrial small subunit maturation by controlling 15S rRNA 5'-end processing. Localizes to the 5' precursor of the 15S rRNA in a position that is subsequently occupied by mS47 in the mature yeast mtSSU. Uses structure and sequence-specific RNA recognition, binding to a single-stranded region of the precursor and specifically recognizing bases -6 to -1. The exchange of Ccm1 for mS47 is coupled to the irreversible removal of precursor rRNA that is accompanied by conformational changes of the mitoribosomal proteins uS5m and mS26. These conformational changes signal completion of 5'-end rRNA processing through protection of the mature 5'-end of the 15S rRNA and stabilization of mS47. The removal of the 5' precursor together with the dissociation of Ccm1 may be catalyzed by the 5'-3' exoribonuclease Pet127. Involved in the specific removal of group I introns in mitochondrial encoded transcripts.</text>
</comment>
<dbReference type="PANTHER" id="PTHR47936">
    <property type="entry name" value="PPR_LONG DOMAIN-CONTAINING PROTEIN"/>
    <property type="match status" value="1"/>
</dbReference>
<keyword evidence="6" id="KW-1185">Reference proteome</keyword>
<evidence type="ECO:0000256" key="1">
    <source>
        <dbReference type="ARBA" id="ARBA00006192"/>
    </source>
</evidence>
<protein>
    <submittedName>
        <fullName evidence="5">Uncharacterized protein</fullName>
    </submittedName>
</protein>
<comment type="similarity">
    <text evidence="1">Belongs to the CCM1 family.</text>
</comment>
<dbReference type="OrthoDB" id="276151at2759"/>
<name>A0A1C7MHS6_GRIFR</name>
<dbReference type="PANTHER" id="PTHR47936:SF1">
    <property type="entry name" value="PENTATRICOPEPTIDE REPEAT-CONTAINING PROTEIN GUN1, CHLOROPLASTIC"/>
    <property type="match status" value="1"/>
</dbReference>
<dbReference type="EMBL" id="LUGG01000003">
    <property type="protein sequence ID" value="OBZ76481.1"/>
    <property type="molecule type" value="Genomic_DNA"/>
</dbReference>
<evidence type="ECO:0000313" key="5">
    <source>
        <dbReference type="EMBL" id="OBZ76481.1"/>
    </source>
</evidence>
<dbReference type="AlphaFoldDB" id="A0A1C7MHS6"/>
<evidence type="ECO:0000313" key="6">
    <source>
        <dbReference type="Proteomes" id="UP000092993"/>
    </source>
</evidence>
<reference evidence="5 6" key="1">
    <citation type="submission" date="2016-03" db="EMBL/GenBank/DDBJ databases">
        <title>Whole genome sequencing of Grifola frondosa 9006-11.</title>
        <authorList>
            <person name="Min B."/>
            <person name="Park H."/>
            <person name="Kim J.-G."/>
            <person name="Cho H."/>
            <person name="Oh Y.-L."/>
            <person name="Kong W.-S."/>
            <person name="Choi I.-G."/>
        </authorList>
    </citation>
    <scope>NUCLEOTIDE SEQUENCE [LARGE SCALE GENOMIC DNA]</scope>
    <source>
        <strain evidence="5 6">9006-11</strain>
    </source>
</reference>
<evidence type="ECO:0000256" key="4">
    <source>
        <dbReference type="ARBA" id="ARBA00044511"/>
    </source>
</evidence>